<protein>
    <submittedName>
        <fullName evidence="2">Uncharacterized protein</fullName>
    </submittedName>
</protein>
<keyword evidence="3" id="KW-1185">Reference proteome</keyword>
<reference evidence="2 3" key="1">
    <citation type="submission" date="2015-10" db="EMBL/GenBank/DDBJ databases">
        <title>Draft genome sequence of Novosphingobium fuchskuhlense DSM 25065 isolated from a surface water sample of the southwest basin of Lake Grosse Fuchskuhle.</title>
        <authorList>
            <person name="Ruckert C."/>
            <person name="Winkler A."/>
            <person name="Glaeser J."/>
            <person name="Grossart H.-P."/>
            <person name="Kalinowski J."/>
            <person name="Glaeser S."/>
        </authorList>
    </citation>
    <scope>NUCLEOTIDE SEQUENCE [LARGE SCALE GENOMIC DNA]</scope>
    <source>
        <strain evidence="2 3">FNE08-7</strain>
    </source>
</reference>
<dbReference type="OrthoDB" id="7428067at2"/>
<sequence>MALPFTPDRRIRFLHLLATIGNVRRACAGVGVSPQSAYVHKRRDSAFAAGWDAALLLARDAAEEVLAERALHGTHETIFYRGEAVGSRVRFDARLLLAHLARLDRHADQAEGAGVIAARFDDYLAELHAGEPLFQPPDHDLDGPAEWYPARPTREEALLAARRKVLSRFPDKAEDLPAETLAAIDSTGLDQYDLWAHALAHAQREAEAVAADAWDAEAGASLTALDALLAEDAGEGACAMESGGGEGRAVMPEAGRAPPCGEAPLEVPFETKAFAAGGFRFPSGKFPSGRFPSELCQPCQPAVPRRPVQSTKSSAVSAVAETT</sequence>
<feature type="compositionally biased region" description="Polar residues" evidence="1">
    <location>
        <begin position="308"/>
        <end position="323"/>
    </location>
</feature>
<dbReference type="EMBL" id="LLZS01000009">
    <property type="protein sequence ID" value="KUR70310.1"/>
    <property type="molecule type" value="Genomic_DNA"/>
</dbReference>
<evidence type="ECO:0000313" key="3">
    <source>
        <dbReference type="Proteomes" id="UP000058012"/>
    </source>
</evidence>
<gene>
    <name evidence="2" type="ORF">AQZ52_15800</name>
</gene>
<evidence type="ECO:0000256" key="1">
    <source>
        <dbReference type="SAM" id="MobiDB-lite"/>
    </source>
</evidence>
<proteinExistence type="predicted"/>
<comment type="caution">
    <text evidence="2">The sequence shown here is derived from an EMBL/GenBank/DDBJ whole genome shotgun (WGS) entry which is preliminary data.</text>
</comment>
<feature type="region of interest" description="Disordered" evidence="1">
    <location>
        <begin position="301"/>
        <end position="323"/>
    </location>
</feature>
<dbReference type="Proteomes" id="UP000058012">
    <property type="component" value="Unassembled WGS sequence"/>
</dbReference>
<organism evidence="2 3">
    <name type="scientific">Novosphingobium fuchskuhlense</name>
    <dbReference type="NCBI Taxonomy" id="1117702"/>
    <lineage>
        <taxon>Bacteria</taxon>
        <taxon>Pseudomonadati</taxon>
        <taxon>Pseudomonadota</taxon>
        <taxon>Alphaproteobacteria</taxon>
        <taxon>Sphingomonadales</taxon>
        <taxon>Sphingomonadaceae</taxon>
        <taxon>Novosphingobium</taxon>
    </lineage>
</organism>
<accession>A0A124JTL3</accession>
<name>A0A124JTL3_9SPHN</name>
<dbReference type="RefSeq" id="WP_067913146.1">
    <property type="nucleotide sequence ID" value="NZ_KQ954246.1"/>
</dbReference>
<evidence type="ECO:0000313" key="2">
    <source>
        <dbReference type="EMBL" id="KUR70310.1"/>
    </source>
</evidence>
<dbReference type="AlphaFoldDB" id="A0A124JTL3"/>